<name>A0A0C1E9G6_9BACT</name>
<dbReference type="PANTHER" id="PTHR24198">
    <property type="entry name" value="ANKYRIN REPEAT AND PROTEIN KINASE DOMAIN-CONTAINING PROTEIN"/>
    <property type="match status" value="1"/>
</dbReference>
<dbReference type="PATRIC" id="fig|83552.4.peg.999"/>
<dbReference type="RefSeq" id="WP_013924988.1">
    <property type="nucleotide sequence ID" value="NZ_BAWW01000002.1"/>
</dbReference>
<dbReference type="Gene3D" id="1.25.40.20">
    <property type="entry name" value="Ankyrin repeat-containing domain"/>
    <property type="match status" value="2"/>
</dbReference>
<dbReference type="SMART" id="SM00248">
    <property type="entry name" value="ANK"/>
    <property type="match status" value="4"/>
</dbReference>
<dbReference type="InterPro" id="IPR036770">
    <property type="entry name" value="Ankyrin_rpt-contain_sf"/>
</dbReference>
<keyword evidence="3" id="KW-0812">Transmembrane</keyword>
<proteinExistence type="predicted"/>
<organism evidence="4 5">
    <name type="scientific">Parachlamydia acanthamoebae</name>
    <dbReference type="NCBI Taxonomy" id="83552"/>
    <lineage>
        <taxon>Bacteria</taxon>
        <taxon>Pseudomonadati</taxon>
        <taxon>Chlamydiota</taxon>
        <taxon>Chlamydiia</taxon>
        <taxon>Parachlamydiales</taxon>
        <taxon>Parachlamydiaceae</taxon>
        <taxon>Parachlamydia</taxon>
    </lineage>
</organism>
<evidence type="ECO:0000256" key="1">
    <source>
        <dbReference type="ARBA" id="ARBA00022737"/>
    </source>
</evidence>
<gene>
    <name evidence="4" type="ORF">DB43_FP00030</name>
</gene>
<protein>
    <submittedName>
        <fullName evidence="4">Uncharacterized protein</fullName>
    </submittedName>
</protein>
<keyword evidence="3" id="KW-1133">Transmembrane helix</keyword>
<dbReference type="InterPro" id="IPR002110">
    <property type="entry name" value="Ankyrin_rpt"/>
</dbReference>
<keyword evidence="3" id="KW-0472">Membrane</keyword>
<dbReference type="EMBL" id="JSAM01000060">
    <property type="protein sequence ID" value="KIA77827.1"/>
    <property type="molecule type" value="Genomic_DNA"/>
</dbReference>
<keyword evidence="1" id="KW-0677">Repeat</keyword>
<evidence type="ECO:0000256" key="3">
    <source>
        <dbReference type="SAM" id="Phobius"/>
    </source>
</evidence>
<evidence type="ECO:0000313" key="5">
    <source>
        <dbReference type="Proteomes" id="UP000031307"/>
    </source>
</evidence>
<feature type="transmembrane region" description="Helical" evidence="3">
    <location>
        <begin position="32"/>
        <end position="55"/>
    </location>
</feature>
<sequence>MLNMLKTAIDIEHVMKPFDKDEVGHSSLQGKLAGSTVMLVGGVATLGLLPVFYFLTAYRKTHYWDNIANRITKLNAVQNSTVAQQAKKAQASFEQEFIQKHVLKELRFSLATKSFDKIKQEIEKNKFNVQTIDNEGYSLLHYAVLYEKTEREKRFENPRYKSHLQEVFKLLDYLKAQPSLINKETKKGDTPLSLIAENGLEQTFFQLIDNPDLNVNARNPESLTPLQLLARKPPTRAAEMARALINHPKFDLVKNVKLPQKYPATLASACEFEQLDLVLELLALPGSELVNQPTHKRLPVMAILLDFFERKKNYEGLAFLIEKRGINYDTDKNNGSLLHYALDNVELGCVKFLIKDPRIDVNALNKEGNTPLDIVKQGSEIEKLLLERGASKSADL</sequence>
<evidence type="ECO:0000313" key="4">
    <source>
        <dbReference type="EMBL" id="KIA77827.1"/>
    </source>
</evidence>
<dbReference type="SUPFAM" id="SSF48403">
    <property type="entry name" value="Ankyrin repeat"/>
    <property type="match status" value="1"/>
</dbReference>
<evidence type="ECO:0000256" key="2">
    <source>
        <dbReference type="ARBA" id="ARBA00023043"/>
    </source>
</evidence>
<dbReference type="Proteomes" id="UP000031307">
    <property type="component" value="Unassembled WGS sequence"/>
</dbReference>
<reference evidence="4 5" key="1">
    <citation type="journal article" date="2014" name="Mol. Biol. Evol.">
        <title>Massive expansion of Ubiquitination-related gene families within the Chlamydiae.</title>
        <authorList>
            <person name="Domman D."/>
            <person name="Collingro A."/>
            <person name="Lagkouvardos I."/>
            <person name="Gehre L."/>
            <person name="Weinmaier T."/>
            <person name="Rattei T."/>
            <person name="Subtil A."/>
            <person name="Horn M."/>
        </authorList>
    </citation>
    <scope>NUCLEOTIDE SEQUENCE [LARGE SCALE GENOMIC DNA]</scope>
    <source>
        <strain evidence="4 5">OEW1</strain>
    </source>
</reference>
<dbReference type="AlphaFoldDB" id="A0A0C1E9G6"/>
<keyword evidence="2" id="KW-0040">ANK repeat</keyword>
<dbReference type="PANTHER" id="PTHR24198:SF165">
    <property type="entry name" value="ANKYRIN REPEAT-CONTAINING PROTEIN-RELATED"/>
    <property type="match status" value="1"/>
</dbReference>
<dbReference type="Pfam" id="PF12796">
    <property type="entry name" value="Ank_2"/>
    <property type="match status" value="1"/>
</dbReference>
<accession>A0A0C1E9G6</accession>
<comment type="caution">
    <text evidence="4">The sequence shown here is derived from an EMBL/GenBank/DDBJ whole genome shotgun (WGS) entry which is preliminary data.</text>
</comment>